<dbReference type="GO" id="GO:0003729">
    <property type="term" value="F:mRNA binding"/>
    <property type="evidence" value="ECO:0007669"/>
    <property type="project" value="TreeGrafter"/>
</dbReference>
<feature type="domain" description="C3H1-type" evidence="7">
    <location>
        <begin position="100"/>
        <end position="127"/>
    </location>
</feature>
<feature type="region of interest" description="Disordered" evidence="6">
    <location>
        <begin position="49"/>
        <end position="75"/>
    </location>
</feature>
<feature type="compositionally biased region" description="Basic and acidic residues" evidence="6">
    <location>
        <begin position="62"/>
        <end position="75"/>
    </location>
</feature>
<dbReference type="KEGG" id="hazt:108666237"/>
<evidence type="ECO:0000256" key="3">
    <source>
        <dbReference type="ARBA" id="ARBA00022771"/>
    </source>
</evidence>
<name>A0A8B7N5H5_HYAAZ</name>
<comment type="similarity">
    <text evidence="1">Belongs to the ZC3H15/TMA46 family.</text>
</comment>
<sequence>MPPKPSSKPANKESKKTELKKKEKIVEDKTFGLKNKKGSKQQKFIQQVQHQVKNSGLNKTQKQLEKEKEDAKKEKEKKKLELEQLNAILKPVQQLGKGVDPKSVVCAFFKQGTCTKGAKCKFSHDLAVEKKPQDRKKAEKGDEMSIEELVERERAALGVNTTKVTEETFLAWYKKKAKERAAAMKKATDKKKSDLKSGRDVRVSGGECGGEGRRHEEGYG</sequence>
<dbReference type="GO" id="GO:0002181">
    <property type="term" value="P:cytoplasmic translation"/>
    <property type="evidence" value="ECO:0007669"/>
    <property type="project" value="TreeGrafter"/>
</dbReference>
<evidence type="ECO:0000256" key="5">
    <source>
        <dbReference type="PROSITE-ProRule" id="PRU00723"/>
    </source>
</evidence>
<dbReference type="GeneID" id="108666237"/>
<dbReference type="InterPro" id="IPR036855">
    <property type="entry name" value="Znf_CCCH_sf"/>
</dbReference>
<evidence type="ECO:0000256" key="4">
    <source>
        <dbReference type="ARBA" id="ARBA00022833"/>
    </source>
</evidence>
<keyword evidence="4 5" id="KW-0862">Zinc</keyword>
<feature type="zinc finger region" description="C3H1-type" evidence="5">
    <location>
        <begin position="100"/>
        <end position="127"/>
    </location>
</feature>
<dbReference type="PROSITE" id="PS50103">
    <property type="entry name" value="ZF_C3H1"/>
    <property type="match status" value="1"/>
</dbReference>
<organism evidence="8 9">
    <name type="scientific">Hyalella azteca</name>
    <name type="common">Amphipod</name>
    <dbReference type="NCBI Taxonomy" id="294128"/>
    <lineage>
        <taxon>Eukaryota</taxon>
        <taxon>Metazoa</taxon>
        <taxon>Ecdysozoa</taxon>
        <taxon>Arthropoda</taxon>
        <taxon>Crustacea</taxon>
        <taxon>Multicrustacea</taxon>
        <taxon>Malacostraca</taxon>
        <taxon>Eumalacostraca</taxon>
        <taxon>Peracarida</taxon>
        <taxon>Amphipoda</taxon>
        <taxon>Senticaudata</taxon>
        <taxon>Talitrida</taxon>
        <taxon>Talitroidea</taxon>
        <taxon>Hyalellidae</taxon>
        <taxon>Hyalella</taxon>
    </lineage>
</organism>
<dbReference type="GO" id="GO:0008270">
    <property type="term" value="F:zinc ion binding"/>
    <property type="evidence" value="ECO:0007669"/>
    <property type="project" value="UniProtKB-KW"/>
</dbReference>
<protein>
    <submittedName>
        <fullName evidence="9">Zinc finger CCCH domain-containing protein 15</fullName>
    </submittedName>
</protein>
<dbReference type="GO" id="GO:0005829">
    <property type="term" value="C:cytosol"/>
    <property type="evidence" value="ECO:0007669"/>
    <property type="project" value="TreeGrafter"/>
</dbReference>
<dbReference type="Gene3D" id="6.20.400.10">
    <property type="match status" value="1"/>
</dbReference>
<dbReference type="PANTHER" id="PTHR12681:SF0">
    <property type="entry name" value="ZINC FINGER CCCH DOMAIN-CONTAINING PROTEIN 15"/>
    <property type="match status" value="1"/>
</dbReference>
<dbReference type="OrthoDB" id="278280at2759"/>
<dbReference type="Gene3D" id="2.30.30.1190">
    <property type="match status" value="1"/>
</dbReference>
<keyword evidence="8" id="KW-1185">Reference proteome</keyword>
<feature type="region of interest" description="Disordered" evidence="6">
    <location>
        <begin position="182"/>
        <end position="220"/>
    </location>
</feature>
<dbReference type="PANTHER" id="PTHR12681">
    <property type="entry name" value="ZINC FINGER-CONTAINING PROTEIN P48ZNF"/>
    <property type="match status" value="1"/>
</dbReference>
<evidence type="ECO:0000313" key="9">
    <source>
        <dbReference type="RefSeq" id="XP_018008563.1"/>
    </source>
</evidence>
<dbReference type="SMART" id="SM00356">
    <property type="entry name" value="ZnF_C3H1"/>
    <property type="match status" value="1"/>
</dbReference>
<accession>A0A8B7N5H5</accession>
<evidence type="ECO:0000256" key="2">
    <source>
        <dbReference type="ARBA" id="ARBA00022723"/>
    </source>
</evidence>
<gene>
    <name evidence="9" type="primary">LOC108666237</name>
</gene>
<evidence type="ECO:0000256" key="1">
    <source>
        <dbReference type="ARBA" id="ARBA00010043"/>
    </source>
</evidence>
<dbReference type="AlphaFoldDB" id="A0A8B7N5H5"/>
<reference evidence="9" key="1">
    <citation type="submission" date="2025-08" db="UniProtKB">
        <authorList>
            <consortium name="RefSeq"/>
        </authorList>
    </citation>
    <scope>IDENTIFICATION</scope>
    <source>
        <tissue evidence="9">Whole organism</tissue>
    </source>
</reference>
<dbReference type="OMA" id="RRHEEGY"/>
<keyword evidence="2 5" id="KW-0479">Metal-binding</keyword>
<proteinExistence type="inferred from homology"/>
<keyword evidence="3 5" id="KW-0863">Zinc-finger</keyword>
<evidence type="ECO:0000256" key="6">
    <source>
        <dbReference type="SAM" id="MobiDB-lite"/>
    </source>
</evidence>
<evidence type="ECO:0000313" key="8">
    <source>
        <dbReference type="Proteomes" id="UP000694843"/>
    </source>
</evidence>
<dbReference type="Pfam" id="PF00642">
    <property type="entry name" value="zf-CCCH"/>
    <property type="match status" value="1"/>
</dbReference>
<evidence type="ECO:0000259" key="7">
    <source>
        <dbReference type="PROSITE" id="PS50103"/>
    </source>
</evidence>
<dbReference type="InterPro" id="IPR032378">
    <property type="entry name" value="ZC3H15/TMA46_C"/>
</dbReference>
<dbReference type="InterPro" id="IPR000571">
    <property type="entry name" value="Znf_CCCH"/>
</dbReference>
<dbReference type="RefSeq" id="XP_018008563.1">
    <property type="nucleotide sequence ID" value="XM_018153074.2"/>
</dbReference>
<dbReference type="Pfam" id="PF16543">
    <property type="entry name" value="DFRP_C"/>
    <property type="match status" value="1"/>
</dbReference>
<feature type="compositionally biased region" description="Basic and acidic residues" evidence="6">
    <location>
        <begin position="182"/>
        <end position="202"/>
    </location>
</feature>
<dbReference type="SUPFAM" id="SSF90229">
    <property type="entry name" value="CCCH zinc finger"/>
    <property type="match status" value="1"/>
</dbReference>
<feature type="region of interest" description="Disordered" evidence="6">
    <location>
        <begin position="1"/>
        <end position="22"/>
    </location>
</feature>
<feature type="compositionally biased region" description="Basic and acidic residues" evidence="6">
    <location>
        <begin position="210"/>
        <end position="220"/>
    </location>
</feature>
<dbReference type="Proteomes" id="UP000694843">
    <property type="component" value="Unplaced"/>
</dbReference>
<feature type="compositionally biased region" description="Basic and acidic residues" evidence="6">
    <location>
        <begin position="10"/>
        <end position="22"/>
    </location>
</feature>